<name>A0A8J5X365_DIALT</name>
<sequence length="390" mass="39851">MGLLDELAEELAALEELSSSPEPTPRKPHRPLCSAFSTPADSPPASPEGRGEARGARLVPAGYAGRAAAPEPRGASEAALALQLAAAHERALCAEREEHRRALDALGASAAAARRAEVCELRTELRAEQQAAIVAMARRLEQDFQAQVLRHRDAERAALNDARAKAAELARVRAALDGLTADLGNARAEAAASARDEARARGGAVGGGGACTAAPPDHAVEASARELEARLLVQSAEHAACWAHTARSVDELARALAACAAALDARDVRDAAVASAAQRAAAAAAADAEVASEATGALRAELRAASAAGASAAASALRGEARAAAAEAALAAERDAHARALDALRAEHAAQLAAVERRVRVVCAQQEARIAQLEAELRALVVGSAELLSS</sequence>
<feature type="region of interest" description="Disordered" evidence="1">
    <location>
        <begin position="13"/>
        <end position="58"/>
    </location>
</feature>
<dbReference type="EMBL" id="JAGTXO010000079">
    <property type="protein sequence ID" value="KAG8457186.1"/>
    <property type="molecule type" value="Genomic_DNA"/>
</dbReference>
<dbReference type="OMA" id="CAEREEH"/>
<comment type="caution">
    <text evidence="2">The sequence shown here is derived from an EMBL/GenBank/DDBJ whole genome shotgun (WGS) entry which is preliminary data.</text>
</comment>
<proteinExistence type="predicted"/>
<evidence type="ECO:0000313" key="3">
    <source>
        <dbReference type="Proteomes" id="UP000751190"/>
    </source>
</evidence>
<organism evidence="2 3">
    <name type="scientific">Diacronema lutheri</name>
    <name type="common">Unicellular marine alga</name>
    <name type="synonym">Monochrysis lutheri</name>
    <dbReference type="NCBI Taxonomy" id="2081491"/>
    <lineage>
        <taxon>Eukaryota</taxon>
        <taxon>Haptista</taxon>
        <taxon>Haptophyta</taxon>
        <taxon>Pavlovophyceae</taxon>
        <taxon>Pavlovales</taxon>
        <taxon>Pavlovaceae</taxon>
        <taxon>Diacronema</taxon>
    </lineage>
</organism>
<evidence type="ECO:0000256" key="1">
    <source>
        <dbReference type="SAM" id="MobiDB-lite"/>
    </source>
</evidence>
<dbReference type="AlphaFoldDB" id="A0A8J5X365"/>
<protein>
    <submittedName>
        <fullName evidence="2">Uncharacterized protein</fullName>
    </submittedName>
</protein>
<evidence type="ECO:0000313" key="2">
    <source>
        <dbReference type="EMBL" id="KAG8457186.1"/>
    </source>
</evidence>
<accession>A0A8J5X365</accession>
<dbReference type="Proteomes" id="UP000751190">
    <property type="component" value="Unassembled WGS sequence"/>
</dbReference>
<reference evidence="2" key="1">
    <citation type="submission" date="2021-05" db="EMBL/GenBank/DDBJ databases">
        <title>The genome of the haptophyte Pavlova lutheri (Diacronema luteri, Pavlovales) - a model for lipid biosynthesis in eukaryotic algae.</title>
        <authorList>
            <person name="Hulatt C.J."/>
            <person name="Posewitz M.C."/>
        </authorList>
    </citation>
    <scope>NUCLEOTIDE SEQUENCE</scope>
    <source>
        <strain evidence="2">NIVA-4/92</strain>
    </source>
</reference>
<keyword evidence="3" id="KW-1185">Reference proteome</keyword>
<gene>
    <name evidence="2" type="ORF">KFE25_004403</name>
</gene>